<dbReference type="PANTHER" id="PTHR31159">
    <property type="entry name" value="COMM DOMAIN-CONTAINING PROTEIN 3"/>
    <property type="match status" value="1"/>
</dbReference>
<dbReference type="GO" id="GO:0006814">
    <property type="term" value="P:sodium ion transport"/>
    <property type="evidence" value="ECO:0007669"/>
    <property type="project" value="InterPro"/>
</dbReference>
<accession>L1JR39</accession>
<evidence type="ECO:0000256" key="1">
    <source>
        <dbReference type="ARBA" id="ARBA00016548"/>
    </source>
</evidence>
<protein>
    <recommendedName>
        <fullName evidence="1">COMM domain-containing protein 3</fullName>
    </recommendedName>
</protein>
<dbReference type="AlphaFoldDB" id="L1JR39"/>
<organism evidence="4">
    <name type="scientific">Guillardia theta (strain CCMP2712)</name>
    <name type="common">Cryptophyte</name>
    <dbReference type="NCBI Taxonomy" id="905079"/>
    <lineage>
        <taxon>Eukaryota</taxon>
        <taxon>Cryptophyceae</taxon>
        <taxon>Pyrenomonadales</taxon>
        <taxon>Geminigeraceae</taxon>
        <taxon>Guillardia</taxon>
    </lineage>
</organism>
<dbReference type="RefSeq" id="XP_005837882.1">
    <property type="nucleotide sequence ID" value="XM_005837825.1"/>
</dbReference>
<evidence type="ECO:0000313" key="5">
    <source>
        <dbReference type="EnsemblProtists" id="EKX50902"/>
    </source>
</evidence>
<reference evidence="5" key="3">
    <citation type="submission" date="2015-06" db="UniProtKB">
        <authorList>
            <consortium name="EnsemblProtists"/>
        </authorList>
    </citation>
    <scope>IDENTIFICATION</scope>
</reference>
<dbReference type="PROSITE" id="PS51269">
    <property type="entry name" value="COMM"/>
    <property type="match status" value="1"/>
</dbReference>
<dbReference type="OrthoDB" id="1917519at2759"/>
<dbReference type="Pfam" id="PF07258">
    <property type="entry name" value="COMM_domain"/>
    <property type="match status" value="1"/>
</dbReference>
<dbReference type="EnsemblProtists" id="EKX50902">
    <property type="protein sequence ID" value="EKX50902"/>
    <property type="gene ID" value="GUITHDRAFT_103486"/>
</dbReference>
<name>L1JR39_GUITC</name>
<dbReference type="STRING" id="905079.L1JR39"/>
<evidence type="ECO:0000313" key="4">
    <source>
        <dbReference type="EMBL" id="EKX50902.1"/>
    </source>
</evidence>
<keyword evidence="6" id="KW-1185">Reference proteome</keyword>
<proteinExistence type="inferred from homology"/>
<reference evidence="4 6" key="1">
    <citation type="journal article" date="2012" name="Nature">
        <title>Algal genomes reveal evolutionary mosaicism and the fate of nucleomorphs.</title>
        <authorList>
            <consortium name="DOE Joint Genome Institute"/>
            <person name="Curtis B.A."/>
            <person name="Tanifuji G."/>
            <person name="Burki F."/>
            <person name="Gruber A."/>
            <person name="Irimia M."/>
            <person name="Maruyama S."/>
            <person name="Arias M.C."/>
            <person name="Ball S.G."/>
            <person name="Gile G.H."/>
            <person name="Hirakawa Y."/>
            <person name="Hopkins J.F."/>
            <person name="Kuo A."/>
            <person name="Rensing S.A."/>
            <person name="Schmutz J."/>
            <person name="Symeonidi A."/>
            <person name="Elias M."/>
            <person name="Eveleigh R.J."/>
            <person name="Herman E.K."/>
            <person name="Klute M.J."/>
            <person name="Nakayama T."/>
            <person name="Obornik M."/>
            <person name="Reyes-Prieto A."/>
            <person name="Armbrust E.V."/>
            <person name="Aves S.J."/>
            <person name="Beiko R.G."/>
            <person name="Coutinho P."/>
            <person name="Dacks J.B."/>
            <person name="Durnford D.G."/>
            <person name="Fast N.M."/>
            <person name="Green B.R."/>
            <person name="Grisdale C.J."/>
            <person name="Hempel F."/>
            <person name="Henrissat B."/>
            <person name="Hoppner M.P."/>
            <person name="Ishida K."/>
            <person name="Kim E."/>
            <person name="Koreny L."/>
            <person name="Kroth P.G."/>
            <person name="Liu Y."/>
            <person name="Malik S.B."/>
            <person name="Maier U.G."/>
            <person name="McRose D."/>
            <person name="Mock T."/>
            <person name="Neilson J.A."/>
            <person name="Onodera N.T."/>
            <person name="Poole A.M."/>
            <person name="Pritham E.J."/>
            <person name="Richards T.A."/>
            <person name="Rocap G."/>
            <person name="Roy S.W."/>
            <person name="Sarai C."/>
            <person name="Schaack S."/>
            <person name="Shirato S."/>
            <person name="Slamovits C.H."/>
            <person name="Spencer D.F."/>
            <person name="Suzuki S."/>
            <person name="Worden A.Z."/>
            <person name="Zauner S."/>
            <person name="Barry K."/>
            <person name="Bell C."/>
            <person name="Bharti A.K."/>
            <person name="Crow J.A."/>
            <person name="Grimwood J."/>
            <person name="Kramer R."/>
            <person name="Lindquist E."/>
            <person name="Lucas S."/>
            <person name="Salamov A."/>
            <person name="McFadden G.I."/>
            <person name="Lane C.E."/>
            <person name="Keeling P.J."/>
            <person name="Gray M.W."/>
            <person name="Grigoriev I.V."/>
            <person name="Archibald J.M."/>
        </authorList>
    </citation>
    <scope>NUCLEOTIDE SEQUENCE</scope>
    <source>
        <strain evidence="4 6">CCMP2712</strain>
    </source>
</reference>
<dbReference type="EMBL" id="JH992977">
    <property type="protein sequence ID" value="EKX50902.1"/>
    <property type="molecule type" value="Genomic_DNA"/>
</dbReference>
<evidence type="ECO:0000259" key="3">
    <source>
        <dbReference type="PROSITE" id="PS51269"/>
    </source>
</evidence>
<dbReference type="HOGENOM" id="CLU_1542948_0_0_1"/>
<evidence type="ECO:0000256" key="2">
    <source>
        <dbReference type="ARBA" id="ARBA00093469"/>
    </source>
</evidence>
<dbReference type="PaxDb" id="55529-EKX50902"/>
<dbReference type="Proteomes" id="UP000011087">
    <property type="component" value="Unassembled WGS sequence"/>
</dbReference>
<feature type="domain" description="COMM" evidence="3">
    <location>
        <begin position="103"/>
        <end position="171"/>
    </location>
</feature>
<comment type="similarity">
    <text evidence="2">Belongs to the COMM domain-containing protein 3 family.</text>
</comment>
<dbReference type="OMA" id="TAYQENM"/>
<dbReference type="InterPro" id="IPR017920">
    <property type="entry name" value="COMM"/>
</dbReference>
<dbReference type="CDD" id="cd04751">
    <property type="entry name" value="Commd3"/>
    <property type="match status" value="1"/>
</dbReference>
<dbReference type="InterPro" id="IPR037355">
    <property type="entry name" value="COMMD3"/>
</dbReference>
<dbReference type="KEGG" id="gtt:GUITHDRAFT_103486"/>
<evidence type="ECO:0000313" key="6">
    <source>
        <dbReference type="Proteomes" id="UP000011087"/>
    </source>
</evidence>
<reference evidence="6" key="2">
    <citation type="submission" date="2012-11" db="EMBL/GenBank/DDBJ databases">
        <authorList>
            <person name="Kuo A."/>
            <person name="Curtis B.A."/>
            <person name="Tanifuji G."/>
            <person name="Burki F."/>
            <person name="Gruber A."/>
            <person name="Irimia M."/>
            <person name="Maruyama S."/>
            <person name="Arias M.C."/>
            <person name="Ball S.G."/>
            <person name="Gile G.H."/>
            <person name="Hirakawa Y."/>
            <person name="Hopkins J.F."/>
            <person name="Rensing S.A."/>
            <person name="Schmutz J."/>
            <person name="Symeonidi A."/>
            <person name="Elias M."/>
            <person name="Eveleigh R.J."/>
            <person name="Herman E.K."/>
            <person name="Klute M.J."/>
            <person name="Nakayama T."/>
            <person name="Obornik M."/>
            <person name="Reyes-Prieto A."/>
            <person name="Armbrust E.V."/>
            <person name="Aves S.J."/>
            <person name="Beiko R.G."/>
            <person name="Coutinho P."/>
            <person name="Dacks J.B."/>
            <person name="Durnford D.G."/>
            <person name="Fast N.M."/>
            <person name="Green B.R."/>
            <person name="Grisdale C."/>
            <person name="Hempe F."/>
            <person name="Henrissat B."/>
            <person name="Hoppner M.P."/>
            <person name="Ishida K.-I."/>
            <person name="Kim E."/>
            <person name="Koreny L."/>
            <person name="Kroth P.G."/>
            <person name="Liu Y."/>
            <person name="Malik S.-B."/>
            <person name="Maier U.G."/>
            <person name="McRose D."/>
            <person name="Mock T."/>
            <person name="Neilson J.A."/>
            <person name="Onodera N.T."/>
            <person name="Poole A.M."/>
            <person name="Pritham E.J."/>
            <person name="Richards T.A."/>
            <person name="Rocap G."/>
            <person name="Roy S.W."/>
            <person name="Sarai C."/>
            <person name="Schaack S."/>
            <person name="Shirato S."/>
            <person name="Slamovits C.H."/>
            <person name="Spencer D.F."/>
            <person name="Suzuki S."/>
            <person name="Worden A.Z."/>
            <person name="Zauner S."/>
            <person name="Barry K."/>
            <person name="Bell C."/>
            <person name="Bharti A.K."/>
            <person name="Crow J.A."/>
            <person name="Grimwood J."/>
            <person name="Kramer R."/>
            <person name="Lindquist E."/>
            <person name="Lucas S."/>
            <person name="Salamov A."/>
            <person name="McFadden G.I."/>
            <person name="Lane C.E."/>
            <person name="Keeling P.J."/>
            <person name="Gray M.W."/>
            <person name="Grigoriev I.V."/>
            <person name="Archibald J.M."/>
        </authorList>
    </citation>
    <scope>NUCLEOTIDE SEQUENCE</scope>
    <source>
        <strain evidence="6">CCMP2712</strain>
    </source>
</reference>
<dbReference type="PANTHER" id="PTHR31159:SF1">
    <property type="entry name" value="COMM DOMAIN-CONTAINING PROTEIN 3"/>
    <property type="match status" value="1"/>
</dbReference>
<dbReference type="GeneID" id="17307681"/>
<gene>
    <name evidence="4" type="ORF">GUITHDRAFT_103486</name>
</gene>
<sequence>MVGWGTGVSVGEEEVRRIVRRAKGLREQGGGQDETQFSTGLTSALLEAAKADTLPADFKCCFRATLLDQGLTDDRADLVARIYEEEKTSLRKILARTQFTFPQLTGVTWRLDFVVKTKHVDHAIRPLFHVRFHTVKPDGSEEDIDFTCTEEELSDLHDTLKQACHQVTMAMNSL</sequence>